<proteinExistence type="predicted"/>
<dbReference type="InterPro" id="IPR015943">
    <property type="entry name" value="WD40/YVTN_repeat-like_dom_sf"/>
</dbReference>
<dbReference type="SMART" id="SM00320">
    <property type="entry name" value="WD40"/>
    <property type="match status" value="7"/>
</dbReference>
<dbReference type="EMBL" id="LN890547">
    <property type="protein sequence ID" value="CUS23528.1"/>
    <property type="molecule type" value="Genomic_DNA"/>
</dbReference>
<gene>
    <name evidence="2" type="ORF">LAQU0_S10e02498g</name>
</gene>
<name>A0A0P1KW68_9SACH</name>
<dbReference type="AlphaFoldDB" id="A0A0P1KW68"/>
<dbReference type="Proteomes" id="UP000236544">
    <property type="component" value="Unassembled WGS sequence"/>
</dbReference>
<keyword evidence="3" id="KW-1185">Reference proteome</keyword>
<dbReference type="GO" id="GO:0000462">
    <property type="term" value="P:maturation of SSU-rRNA from tricistronic rRNA transcript (SSU-rRNA, 5.8S rRNA, LSU-rRNA)"/>
    <property type="evidence" value="ECO:0007669"/>
    <property type="project" value="InterPro"/>
</dbReference>
<dbReference type="PANTHER" id="PTHR44163">
    <property type="entry name" value="U3 SMALL NUCLEOLAR RNA-ASSOCIATED PROTEIN 4 HOMOLOG"/>
    <property type="match status" value="1"/>
</dbReference>
<dbReference type="FunFam" id="2.130.10.10:FF:000896">
    <property type="entry name" value="U3 small nucleolar RNA-associated protein 4"/>
    <property type="match status" value="1"/>
</dbReference>
<dbReference type="InterPro" id="IPR046351">
    <property type="entry name" value="UTP4"/>
</dbReference>
<dbReference type="GO" id="GO:0003723">
    <property type="term" value="F:RNA binding"/>
    <property type="evidence" value="ECO:0007669"/>
    <property type="project" value="TreeGrafter"/>
</dbReference>
<dbReference type="SUPFAM" id="SSF50978">
    <property type="entry name" value="WD40 repeat-like"/>
    <property type="match status" value="1"/>
</dbReference>
<accession>A0A0P1KW68</accession>
<dbReference type="OrthoDB" id="8883818at2759"/>
<dbReference type="InterPro" id="IPR001680">
    <property type="entry name" value="WD40_rpt"/>
</dbReference>
<protein>
    <submittedName>
        <fullName evidence="2">LAQU0S10e02498g1_1</fullName>
    </submittedName>
</protein>
<dbReference type="PANTHER" id="PTHR44163:SF1">
    <property type="entry name" value="U3 SMALL NUCLEOLAR RNA-ASSOCIATED PROTEIN 4 HOMOLOG"/>
    <property type="match status" value="1"/>
</dbReference>
<feature type="region of interest" description="Disordered" evidence="1">
    <location>
        <begin position="648"/>
        <end position="684"/>
    </location>
</feature>
<dbReference type="InterPro" id="IPR036322">
    <property type="entry name" value="WD40_repeat_dom_sf"/>
</dbReference>
<evidence type="ECO:0000256" key="1">
    <source>
        <dbReference type="SAM" id="MobiDB-lite"/>
    </source>
</evidence>
<dbReference type="SUPFAM" id="SSF50969">
    <property type="entry name" value="YVTN repeat-like/Quinoprotein amine dehydrogenase"/>
    <property type="match status" value="1"/>
</dbReference>
<reference evidence="3" key="1">
    <citation type="submission" date="2015-10" db="EMBL/GenBank/DDBJ databases">
        <authorList>
            <person name="Devillers H."/>
        </authorList>
    </citation>
    <scope>NUCLEOTIDE SEQUENCE [LARGE SCALE GENOMIC DNA]</scope>
</reference>
<sequence length="751" mass="83498">MTQTAQNLTVHRARFVDYKGANITALSFSHASRLDKRTPSDLRLALGRSNGDIEIWNPRNGWCQELVIQGGEGRTIEGLAWSNISGEPLRLFSIGGSTVVTEWNLETGLPLKNYDCNAGVIWSMAMNASQNKLAVGCDNGCVVVIDISGGSGVMEHEAVLQRQDSRILSVTWRMDEHVIGGCADGRIRVWSALKGAEMRGRILQTMKVDKSKKESTLVWCVIYLPKIDQIVSGDSTGSVKFWDFQYSTLAQSFKVHDADILCLTADETNTKVFSAGVDRKIYNFSLTPSGSNKKTARWVVSSNRLLHSNDVRTMASYQSKGADFLVSGGVEKSLVVSSMSSFSEGSYRKIPFVMPFHKNVLINQQQRLCVMWQQSTVKIWAMGDEADSSNSYKLVCKLSLKDEQNISTCALSPDGQVLIVGRATTTKLFHLLPSNSKLKVTKLDNDFLLKNGTSHAKFVDNSRVVIVSPKNELLLLNLEDEDSDEKPVEIELPDLKETNTGIKLPHINSINHLDVHGSFGVVSRVCGAVDLINLESTSTVPVARLMNLITAIHISTRNTIILTTADNKVLEFLLHEEGEKEEDGTNVGTVSPWCKKNKDCLPKEFEQQKEKCLGIFSGSPDDDSVWFWSSNYLARFDMSQDLPLNTRKRPRKHKIDENTVTDKSTFIDEGDEEDDEDEELMDETSDLLKSDLGKENSTNRVAKNNKPFFITDKYKSLLFADLLARDQIAVIERPSSIGSSAAAFDLPKIVF</sequence>
<dbReference type="Gene3D" id="2.130.10.10">
    <property type="entry name" value="YVTN repeat-like/Quinoprotein amine dehydrogenase"/>
    <property type="match status" value="3"/>
</dbReference>
<organism evidence="2 3">
    <name type="scientific">Lachancea quebecensis</name>
    <dbReference type="NCBI Taxonomy" id="1654605"/>
    <lineage>
        <taxon>Eukaryota</taxon>
        <taxon>Fungi</taxon>
        <taxon>Dikarya</taxon>
        <taxon>Ascomycota</taxon>
        <taxon>Saccharomycotina</taxon>
        <taxon>Saccharomycetes</taxon>
        <taxon>Saccharomycetales</taxon>
        <taxon>Saccharomycetaceae</taxon>
        <taxon>Lachancea</taxon>
    </lineage>
</organism>
<feature type="compositionally biased region" description="Acidic residues" evidence="1">
    <location>
        <begin position="668"/>
        <end position="684"/>
    </location>
</feature>
<evidence type="ECO:0000313" key="2">
    <source>
        <dbReference type="EMBL" id="CUS23528.1"/>
    </source>
</evidence>
<dbReference type="GO" id="GO:0032040">
    <property type="term" value="C:small-subunit processome"/>
    <property type="evidence" value="ECO:0007669"/>
    <property type="project" value="TreeGrafter"/>
</dbReference>
<dbReference type="GO" id="GO:0030686">
    <property type="term" value="C:90S preribosome"/>
    <property type="evidence" value="ECO:0007669"/>
    <property type="project" value="InterPro"/>
</dbReference>
<dbReference type="InterPro" id="IPR011044">
    <property type="entry name" value="Quino_amine_DH_bsu"/>
</dbReference>
<dbReference type="GO" id="GO:0034455">
    <property type="term" value="C:t-UTP complex"/>
    <property type="evidence" value="ECO:0007669"/>
    <property type="project" value="TreeGrafter"/>
</dbReference>
<evidence type="ECO:0000313" key="3">
    <source>
        <dbReference type="Proteomes" id="UP000236544"/>
    </source>
</evidence>